<organism evidence="7 8">
    <name type="scientific">Actinocorallia aurantiaca</name>
    <dbReference type="NCBI Taxonomy" id="46204"/>
    <lineage>
        <taxon>Bacteria</taxon>
        <taxon>Bacillati</taxon>
        <taxon>Actinomycetota</taxon>
        <taxon>Actinomycetes</taxon>
        <taxon>Streptosporangiales</taxon>
        <taxon>Thermomonosporaceae</taxon>
        <taxon>Actinocorallia</taxon>
    </lineage>
</organism>
<feature type="transmembrane region" description="Helical" evidence="6">
    <location>
        <begin position="113"/>
        <end position="134"/>
    </location>
</feature>
<sequence length="213" mass="22359">MVEFAAVAGIAMVELGMVLTPGPNMIYLVSRSIAQGRRAGLISLAGVGAGFLVYLAAVTAGITAVFALVPALYLAIKLAGAAYLAYLAWQAFRPGGTSVFAPRPLDPAPARRLFGMGFLTSVINPKIAVLYISFLPQFVDPSQGHVAAQSLLLGSVQICVALTFNGLFVLTAGSISAFLATRPAWLRLQRRLTGGLLAFFAFRMATDRTPAPA</sequence>
<comment type="subcellular location">
    <subcellularLocation>
        <location evidence="1">Cell membrane</location>
        <topology evidence="1">Multi-pass membrane protein</topology>
    </subcellularLocation>
</comment>
<dbReference type="PIRSF" id="PIRSF006324">
    <property type="entry name" value="LeuE"/>
    <property type="match status" value="1"/>
</dbReference>
<name>A0ABP6GD56_9ACTN</name>
<dbReference type="PANTHER" id="PTHR30086">
    <property type="entry name" value="ARGININE EXPORTER PROTEIN ARGO"/>
    <property type="match status" value="1"/>
</dbReference>
<evidence type="ECO:0000256" key="3">
    <source>
        <dbReference type="ARBA" id="ARBA00022692"/>
    </source>
</evidence>
<evidence type="ECO:0000313" key="7">
    <source>
        <dbReference type="EMBL" id="GAA2719620.1"/>
    </source>
</evidence>
<accession>A0ABP6GD56</accession>
<dbReference type="Pfam" id="PF01810">
    <property type="entry name" value="LysE"/>
    <property type="match status" value="1"/>
</dbReference>
<feature type="transmembrane region" description="Helical" evidence="6">
    <location>
        <begin position="154"/>
        <end position="181"/>
    </location>
</feature>
<keyword evidence="2" id="KW-1003">Cell membrane</keyword>
<keyword evidence="3 6" id="KW-0812">Transmembrane</keyword>
<evidence type="ECO:0000256" key="5">
    <source>
        <dbReference type="ARBA" id="ARBA00023136"/>
    </source>
</evidence>
<feature type="transmembrane region" description="Helical" evidence="6">
    <location>
        <begin position="72"/>
        <end position="92"/>
    </location>
</feature>
<evidence type="ECO:0000256" key="4">
    <source>
        <dbReference type="ARBA" id="ARBA00022989"/>
    </source>
</evidence>
<reference evidence="8" key="1">
    <citation type="journal article" date="2019" name="Int. J. Syst. Evol. Microbiol.">
        <title>The Global Catalogue of Microorganisms (GCM) 10K type strain sequencing project: providing services to taxonomists for standard genome sequencing and annotation.</title>
        <authorList>
            <consortium name="The Broad Institute Genomics Platform"/>
            <consortium name="The Broad Institute Genome Sequencing Center for Infectious Disease"/>
            <person name="Wu L."/>
            <person name="Ma J."/>
        </authorList>
    </citation>
    <scope>NUCLEOTIDE SEQUENCE [LARGE SCALE GENOMIC DNA]</scope>
    <source>
        <strain evidence="8">JCM 8201</strain>
    </source>
</reference>
<evidence type="ECO:0000256" key="1">
    <source>
        <dbReference type="ARBA" id="ARBA00004651"/>
    </source>
</evidence>
<proteinExistence type="predicted"/>
<feature type="transmembrane region" description="Helical" evidence="6">
    <location>
        <begin position="6"/>
        <end position="29"/>
    </location>
</feature>
<keyword evidence="4 6" id="KW-1133">Transmembrane helix</keyword>
<dbReference type="InterPro" id="IPR001123">
    <property type="entry name" value="LeuE-type"/>
</dbReference>
<feature type="transmembrane region" description="Helical" evidence="6">
    <location>
        <begin position="41"/>
        <end position="66"/>
    </location>
</feature>
<dbReference type="PANTHER" id="PTHR30086:SF20">
    <property type="entry name" value="ARGININE EXPORTER PROTEIN ARGO-RELATED"/>
    <property type="match status" value="1"/>
</dbReference>
<gene>
    <name evidence="7" type="ORF">GCM10010439_05640</name>
</gene>
<dbReference type="Proteomes" id="UP001501842">
    <property type="component" value="Unassembled WGS sequence"/>
</dbReference>
<evidence type="ECO:0000256" key="2">
    <source>
        <dbReference type="ARBA" id="ARBA00022475"/>
    </source>
</evidence>
<evidence type="ECO:0000256" key="6">
    <source>
        <dbReference type="SAM" id="Phobius"/>
    </source>
</evidence>
<comment type="caution">
    <text evidence="7">The sequence shown here is derived from an EMBL/GenBank/DDBJ whole genome shotgun (WGS) entry which is preliminary data.</text>
</comment>
<keyword evidence="5 6" id="KW-0472">Membrane</keyword>
<dbReference type="RefSeq" id="WP_344448497.1">
    <property type="nucleotide sequence ID" value="NZ_BAAATZ010000002.1"/>
</dbReference>
<dbReference type="EMBL" id="BAAATZ010000002">
    <property type="protein sequence ID" value="GAA2719620.1"/>
    <property type="molecule type" value="Genomic_DNA"/>
</dbReference>
<protein>
    <submittedName>
        <fullName evidence="7">LysE family translocator</fullName>
    </submittedName>
</protein>
<evidence type="ECO:0000313" key="8">
    <source>
        <dbReference type="Proteomes" id="UP001501842"/>
    </source>
</evidence>
<keyword evidence="8" id="KW-1185">Reference proteome</keyword>